<accession>A0ABV0KJ60</accession>
<dbReference type="InterPro" id="IPR050155">
    <property type="entry name" value="HAD-like_hydrolase_sf"/>
</dbReference>
<dbReference type="SUPFAM" id="SSF56784">
    <property type="entry name" value="HAD-like"/>
    <property type="match status" value="1"/>
</dbReference>
<evidence type="ECO:0000313" key="1">
    <source>
        <dbReference type="EMBL" id="MEP1059132.1"/>
    </source>
</evidence>
<dbReference type="EMBL" id="JAMPLM010000009">
    <property type="protein sequence ID" value="MEP1059132.1"/>
    <property type="molecule type" value="Genomic_DNA"/>
</dbReference>
<dbReference type="InterPro" id="IPR023198">
    <property type="entry name" value="PGP-like_dom2"/>
</dbReference>
<dbReference type="Pfam" id="PF13419">
    <property type="entry name" value="HAD_2"/>
    <property type="match status" value="1"/>
</dbReference>
<comment type="caution">
    <text evidence="1">The sequence shown here is derived from an EMBL/GenBank/DDBJ whole genome shotgun (WGS) entry which is preliminary data.</text>
</comment>
<name>A0ABV0KJ60_9CYAN</name>
<protein>
    <submittedName>
        <fullName evidence="1">HAD hydrolase-like protein</fullName>
    </submittedName>
</protein>
<dbReference type="PANTHER" id="PTHR43434">
    <property type="entry name" value="PHOSPHOGLYCOLATE PHOSPHATASE"/>
    <property type="match status" value="1"/>
</dbReference>
<dbReference type="InterPro" id="IPR036412">
    <property type="entry name" value="HAD-like_sf"/>
</dbReference>
<dbReference type="Proteomes" id="UP001476950">
    <property type="component" value="Unassembled WGS sequence"/>
</dbReference>
<dbReference type="SFLD" id="SFLDG01129">
    <property type="entry name" value="C1.5:_HAD__Beta-PGM__Phosphata"/>
    <property type="match status" value="1"/>
</dbReference>
<keyword evidence="2" id="KW-1185">Reference proteome</keyword>
<organism evidence="1 2">
    <name type="scientific">Stenomitos frigidus AS-A4</name>
    <dbReference type="NCBI Taxonomy" id="2933935"/>
    <lineage>
        <taxon>Bacteria</taxon>
        <taxon>Bacillati</taxon>
        <taxon>Cyanobacteriota</taxon>
        <taxon>Cyanophyceae</taxon>
        <taxon>Leptolyngbyales</taxon>
        <taxon>Leptolyngbyaceae</taxon>
        <taxon>Stenomitos</taxon>
    </lineage>
</organism>
<gene>
    <name evidence="1" type="ORF">NDI38_11850</name>
</gene>
<dbReference type="PANTHER" id="PTHR43434:SF13">
    <property type="entry name" value="PHOSPHOGLYCOLATE PHOSPHATASE"/>
    <property type="match status" value="1"/>
</dbReference>
<dbReference type="SFLD" id="SFLDS00003">
    <property type="entry name" value="Haloacid_Dehalogenase"/>
    <property type="match status" value="1"/>
</dbReference>
<dbReference type="RefSeq" id="WP_190448899.1">
    <property type="nucleotide sequence ID" value="NZ_JAMPLM010000009.1"/>
</dbReference>
<sequence length="224" mass="24906">MQTLEQSLPLVPNHTAKTVIFDFDGTIADSFDTVFAISNRLADEFGFPITPLEDVDALKNLSSQEILRRSNVPFVKLPFLLRRLRFELNQEIAGLQPIAGIKEALLELKRQGHHLGIVTSNSRQNVIAFLAAQDMREVFDFVDSGLTLFGKGRIIQKILRHNRIDPATAIYVGDETRDVEAARKIGIKVIAVCWGFNSCKVLGAQEPDFLIADPAELVTATNFS</sequence>
<evidence type="ECO:0000313" key="2">
    <source>
        <dbReference type="Proteomes" id="UP001476950"/>
    </source>
</evidence>
<proteinExistence type="predicted"/>
<dbReference type="Gene3D" id="3.40.50.1000">
    <property type="entry name" value="HAD superfamily/HAD-like"/>
    <property type="match status" value="1"/>
</dbReference>
<dbReference type="InterPro" id="IPR041492">
    <property type="entry name" value="HAD_2"/>
</dbReference>
<dbReference type="Gene3D" id="1.10.150.240">
    <property type="entry name" value="Putative phosphatase, domain 2"/>
    <property type="match status" value="1"/>
</dbReference>
<dbReference type="InterPro" id="IPR023214">
    <property type="entry name" value="HAD_sf"/>
</dbReference>
<reference evidence="1 2" key="1">
    <citation type="submission" date="2022-04" db="EMBL/GenBank/DDBJ databases">
        <title>Positive selection, recombination, and allopatry shape intraspecific diversity of widespread and dominant cyanobacteria.</title>
        <authorList>
            <person name="Wei J."/>
            <person name="Shu W."/>
            <person name="Hu C."/>
        </authorList>
    </citation>
    <scope>NUCLEOTIDE SEQUENCE [LARGE SCALE GENOMIC DNA]</scope>
    <source>
        <strain evidence="1 2">AS-A4</strain>
    </source>
</reference>